<reference evidence="3" key="2">
    <citation type="submission" date="2022-06" db="UniProtKB">
        <authorList>
            <consortium name="EnsemblMetazoa"/>
        </authorList>
    </citation>
    <scope>IDENTIFICATION</scope>
</reference>
<dbReference type="Pfam" id="PF10551">
    <property type="entry name" value="MULE"/>
    <property type="match status" value="1"/>
</dbReference>
<dbReference type="Proteomes" id="UP000007819">
    <property type="component" value="Chromosome X"/>
</dbReference>
<evidence type="ECO:0000313" key="3">
    <source>
        <dbReference type="EnsemblMetazoa" id="XP_008178898.1"/>
    </source>
</evidence>
<dbReference type="InterPro" id="IPR018289">
    <property type="entry name" value="MULE_transposase_dom"/>
</dbReference>
<dbReference type="RefSeq" id="XP_008178898.1">
    <property type="nucleotide sequence ID" value="XM_008180676.1"/>
</dbReference>
<evidence type="ECO:0000313" key="4">
    <source>
        <dbReference type="Proteomes" id="UP000007819"/>
    </source>
</evidence>
<dbReference type="GO" id="GO:0008270">
    <property type="term" value="F:zinc ion binding"/>
    <property type="evidence" value="ECO:0007669"/>
    <property type="project" value="UniProtKB-KW"/>
</dbReference>
<dbReference type="PANTHER" id="PTHR33977">
    <property type="entry name" value="ZINC ION BINDING PROTEIN"/>
    <property type="match status" value="1"/>
</dbReference>
<name>A0A8R2B1F7_ACYPI</name>
<evidence type="ECO:0000256" key="1">
    <source>
        <dbReference type="PROSITE-ProRule" id="PRU00042"/>
    </source>
</evidence>
<keyword evidence="1" id="KW-0479">Metal-binding</keyword>
<protein>
    <recommendedName>
        <fullName evidence="2">C2H2-type domain-containing protein</fullName>
    </recommendedName>
</protein>
<accession>A0A8R2B1F7</accession>
<dbReference type="OrthoDB" id="10031901at2759"/>
<evidence type="ECO:0000259" key="2">
    <source>
        <dbReference type="PROSITE" id="PS50157"/>
    </source>
</evidence>
<dbReference type="Gene3D" id="3.30.310.80">
    <property type="entry name" value="Kinase associated domain 1, KA1"/>
    <property type="match status" value="1"/>
</dbReference>
<dbReference type="PROSITE" id="PS00028">
    <property type="entry name" value="ZINC_FINGER_C2H2_1"/>
    <property type="match status" value="1"/>
</dbReference>
<proteinExistence type="predicted"/>
<keyword evidence="1" id="KW-0862">Zinc</keyword>
<keyword evidence="4" id="KW-1185">Reference proteome</keyword>
<dbReference type="InterPro" id="IPR013087">
    <property type="entry name" value="Znf_C2H2_type"/>
</dbReference>
<dbReference type="AlphaFoldDB" id="A0A8R2B1F7"/>
<dbReference type="GeneID" id="103308041"/>
<dbReference type="EnsemblMetazoa" id="XM_008180676.1">
    <property type="protein sequence ID" value="XP_008178898.1"/>
    <property type="gene ID" value="LOC103308041"/>
</dbReference>
<dbReference type="PANTHER" id="PTHR33977:SF1">
    <property type="entry name" value="ZINC ION BINDING PROTEIN"/>
    <property type="match status" value="1"/>
</dbReference>
<reference evidence="4" key="1">
    <citation type="submission" date="2010-06" db="EMBL/GenBank/DDBJ databases">
        <authorList>
            <person name="Jiang H."/>
            <person name="Abraham K."/>
            <person name="Ali S."/>
            <person name="Alsbrooks S.L."/>
            <person name="Anim B.N."/>
            <person name="Anosike U.S."/>
            <person name="Attaway T."/>
            <person name="Bandaranaike D.P."/>
            <person name="Battles P.K."/>
            <person name="Bell S.N."/>
            <person name="Bell A.V."/>
            <person name="Beltran B."/>
            <person name="Bickham C."/>
            <person name="Bustamante Y."/>
            <person name="Caleb T."/>
            <person name="Canada A."/>
            <person name="Cardenas V."/>
            <person name="Carter K."/>
            <person name="Chacko J."/>
            <person name="Chandrabose M.N."/>
            <person name="Chavez D."/>
            <person name="Chavez A."/>
            <person name="Chen L."/>
            <person name="Chu H.-S."/>
            <person name="Claassen K.J."/>
            <person name="Cockrell R."/>
            <person name="Collins M."/>
            <person name="Cooper J.A."/>
            <person name="Cree A."/>
            <person name="Curry S.M."/>
            <person name="Da Y."/>
            <person name="Dao M.D."/>
            <person name="Das B."/>
            <person name="Davila M.-L."/>
            <person name="Davy-Carroll L."/>
            <person name="Denson S."/>
            <person name="Dinh H."/>
            <person name="Ebong V.E."/>
            <person name="Edwards J.R."/>
            <person name="Egan A."/>
            <person name="El-Daye J."/>
            <person name="Escobedo L."/>
            <person name="Fernandez S."/>
            <person name="Fernando P.R."/>
            <person name="Flagg N."/>
            <person name="Forbes L.D."/>
            <person name="Fowler R.G."/>
            <person name="Fu Q."/>
            <person name="Gabisi R.A."/>
            <person name="Ganer J."/>
            <person name="Garbino Pronczuk A."/>
            <person name="Garcia R.M."/>
            <person name="Garner T."/>
            <person name="Garrett T.E."/>
            <person name="Gonzalez D.A."/>
            <person name="Hamid H."/>
            <person name="Hawkins E.S."/>
            <person name="Hirani K."/>
            <person name="Hogues M.E."/>
            <person name="Hollins B."/>
            <person name="Hsiao C.-H."/>
            <person name="Jabil R."/>
            <person name="James M.L."/>
            <person name="Jhangiani S.N."/>
            <person name="Johnson B."/>
            <person name="Johnson Q."/>
            <person name="Joshi V."/>
            <person name="Kalu J.B."/>
            <person name="Kam C."/>
            <person name="Kashfia A."/>
            <person name="Keebler J."/>
            <person name="Kisamo H."/>
            <person name="Kovar C.L."/>
            <person name="Lago L.A."/>
            <person name="Lai C.-Y."/>
            <person name="Laidlaw J."/>
            <person name="Lara F."/>
            <person name="Le T.-K."/>
            <person name="Lee S.L."/>
            <person name="Legall F.H."/>
            <person name="Lemon S.J."/>
            <person name="Lewis L.R."/>
            <person name="Li B."/>
            <person name="Liu Y."/>
            <person name="Liu Y.-S."/>
            <person name="Lopez J."/>
            <person name="Lozado R.J."/>
            <person name="Lu J."/>
            <person name="Madu R.C."/>
            <person name="Maheshwari M."/>
            <person name="Maheshwari R."/>
            <person name="Malloy K."/>
            <person name="Martinez E."/>
            <person name="Mathew T."/>
            <person name="Mercado I.C."/>
            <person name="Mercado C."/>
            <person name="Meyer B."/>
            <person name="Montgomery K."/>
            <person name="Morgan M.B."/>
            <person name="Munidasa M."/>
            <person name="Nazareth L.V."/>
            <person name="Nelson J."/>
            <person name="Ng B.M."/>
            <person name="Nguyen N.B."/>
            <person name="Nguyen P.Q."/>
            <person name="Nguyen T."/>
            <person name="Obregon M."/>
            <person name="Okwuonu G.O."/>
            <person name="Onwere C.G."/>
            <person name="Orozco G."/>
            <person name="Parra A."/>
            <person name="Patel S."/>
            <person name="Patil S."/>
            <person name="Perez A."/>
            <person name="Perez Y."/>
            <person name="Pham C."/>
            <person name="Primus E.L."/>
            <person name="Pu L.-L."/>
            <person name="Puazo M."/>
            <person name="Qin X."/>
            <person name="Quiroz J.B."/>
            <person name="Reese J."/>
            <person name="Richards S."/>
            <person name="Rives C.M."/>
            <person name="Robberts R."/>
            <person name="Ruiz S.J."/>
            <person name="Ruiz M.J."/>
            <person name="Santibanez J."/>
            <person name="Schneider B.W."/>
            <person name="Sisson I."/>
            <person name="Smith M."/>
            <person name="Sodergren E."/>
            <person name="Song X.-Z."/>
            <person name="Song B.B."/>
            <person name="Summersgill H."/>
            <person name="Thelus R."/>
            <person name="Thornton R.D."/>
            <person name="Trejos Z.Y."/>
            <person name="Usmani K."/>
            <person name="Vattathil S."/>
            <person name="Villasana D."/>
            <person name="Walker D.L."/>
            <person name="Wang S."/>
            <person name="Wang K."/>
            <person name="White C.S."/>
            <person name="Williams A.C."/>
            <person name="Williamson J."/>
            <person name="Wilson K."/>
            <person name="Woghiren I.O."/>
            <person name="Woodworth J.R."/>
            <person name="Worley K.C."/>
            <person name="Wright R.A."/>
            <person name="Wu W."/>
            <person name="Young L."/>
            <person name="Zhang L."/>
            <person name="Zhang J."/>
            <person name="Zhu Y."/>
            <person name="Muzny D.M."/>
            <person name="Weinstock G."/>
            <person name="Gibbs R.A."/>
        </authorList>
    </citation>
    <scope>NUCLEOTIDE SEQUENCE [LARGE SCALE GENOMIC DNA]</scope>
    <source>
        <strain evidence="4">LSR1</strain>
    </source>
</reference>
<keyword evidence="1" id="KW-0863">Zinc-finger</keyword>
<dbReference type="KEGG" id="api:103308041"/>
<dbReference type="PROSITE" id="PS50157">
    <property type="entry name" value="ZINC_FINGER_C2H2_2"/>
    <property type="match status" value="1"/>
</dbReference>
<feature type="domain" description="C2H2-type" evidence="2">
    <location>
        <begin position="2"/>
        <end position="30"/>
    </location>
</feature>
<organism evidence="3 4">
    <name type="scientific">Acyrthosiphon pisum</name>
    <name type="common">Pea aphid</name>
    <dbReference type="NCBI Taxonomy" id="7029"/>
    <lineage>
        <taxon>Eukaryota</taxon>
        <taxon>Metazoa</taxon>
        <taxon>Ecdysozoa</taxon>
        <taxon>Arthropoda</taxon>
        <taxon>Hexapoda</taxon>
        <taxon>Insecta</taxon>
        <taxon>Pterygota</taxon>
        <taxon>Neoptera</taxon>
        <taxon>Paraneoptera</taxon>
        <taxon>Hemiptera</taxon>
        <taxon>Sternorrhyncha</taxon>
        <taxon>Aphidomorpha</taxon>
        <taxon>Aphidoidea</taxon>
        <taxon>Aphididae</taxon>
        <taxon>Macrosiphini</taxon>
        <taxon>Acyrthosiphon</taxon>
    </lineage>
</organism>
<sequence>MFNCQVCDAKYVSVSGLNKHLRTKHKDTPKGHKCTKSGGSVKTGHVCPSNMKVHIDNNQINVQYYSTHLWHTKDIGKLRLFNEDRSKIAGKLSLGVPVNRILQDVRSSNVEMDSIKRIHLLEKKNIYNIKGDFNISYSTKNYQNDAISVDLWVKEMMKKGDESPILYYKQQGVNDNCVPCFTMNDFCLVIMTQFQSELLLKFGKDKVCLDGTHGLNGYNFQLYTVVVVDEYGNGYPVAFCFSNRSDTNVYSHFFQCIKNITGNINANIFMSDDEPAFYNALNAVMGPAGKQLLCTWHVLRNWAKNLRKIHSNEKQNIVFKTLKALLYETDENNFVIELQKVLDDLLNDEDTADFGKYFKTTYSQRAEKRQKLQTFRFIDQCPNVIGEGQKF</sequence>